<dbReference type="InterPro" id="IPR055298">
    <property type="entry name" value="AtLOH3-like"/>
</dbReference>
<reference evidence="2" key="1">
    <citation type="submission" date="2024-03" db="EMBL/GenBank/DDBJ databases">
        <title>WGS assembly of Saponaria officinalis var. Norfolk2.</title>
        <authorList>
            <person name="Jenkins J."/>
            <person name="Shu S."/>
            <person name="Grimwood J."/>
            <person name="Barry K."/>
            <person name="Goodstein D."/>
            <person name="Schmutz J."/>
            <person name="Leebens-Mack J."/>
            <person name="Osbourn A."/>
        </authorList>
    </citation>
    <scope>NUCLEOTIDE SEQUENCE [LARGE SCALE GENOMIC DNA]</scope>
    <source>
        <strain evidence="2">JIC</strain>
    </source>
</reference>
<dbReference type="SMART" id="SM00597">
    <property type="entry name" value="ZnF_TTF"/>
    <property type="match status" value="1"/>
</dbReference>
<proteinExistence type="predicted"/>
<dbReference type="InterPro" id="IPR006580">
    <property type="entry name" value="Znf_TTF"/>
</dbReference>
<feature type="domain" description="TTF-type" evidence="1">
    <location>
        <begin position="93"/>
        <end position="183"/>
    </location>
</feature>
<accession>A0AAW1K7D4</accession>
<protein>
    <recommendedName>
        <fullName evidence="1">TTF-type domain-containing protein</fullName>
    </recommendedName>
</protein>
<dbReference type="AlphaFoldDB" id="A0AAW1K7D4"/>
<evidence type="ECO:0000259" key="1">
    <source>
        <dbReference type="SMART" id="SM00597"/>
    </source>
</evidence>
<dbReference type="SUPFAM" id="SSF53098">
    <property type="entry name" value="Ribonuclease H-like"/>
    <property type="match status" value="1"/>
</dbReference>
<name>A0AAW1K7D4_SAPOF</name>
<evidence type="ECO:0000313" key="2">
    <source>
        <dbReference type="EMBL" id="KAK9713534.1"/>
    </source>
</evidence>
<organism evidence="2 3">
    <name type="scientific">Saponaria officinalis</name>
    <name type="common">Common soapwort</name>
    <name type="synonym">Lychnis saponaria</name>
    <dbReference type="NCBI Taxonomy" id="3572"/>
    <lineage>
        <taxon>Eukaryota</taxon>
        <taxon>Viridiplantae</taxon>
        <taxon>Streptophyta</taxon>
        <taxon>Embryophyta</taxon>
        <taxon>Tracheophyta</taxon>
        <taxon>Spermatophyta</taxon>
        <taxon>Magnoliopsida</taxon>
        <taxon>eudicotyledons</taxon>
        <taxon>Gunneridae</taxon>
        <taxon>Pentapetalae</taxon>
        <taxon>Caryophyllales</taxon>
        <taxon>Caryophyllaceae</taxon>
        <taxon>Caryophylleae</taxon>
        <taxon>Saponaria</taxon>
    </lineage>
</organism>
<dbReference type="InterPro" id="IPR012337">
    <property type="entry name" value="RNaseH-like_sf"/>
</dbReference>
<evidence type="ECO:0000313" key="3">
    <source>
        <dbReference type="Proteomes" id="UP001443914"/>
    </source>
</evidence>
<dbReference type="Pfam" id="PF14291">
    <property type="entry name" value="DUF4371"/>
    <property type="match status" value="1"/>
</dbReference>
<dbReference type="EMBL" id="JBDFQZ010000006">
    <property type="protein sequence ID" value="KAK9713534.1"/>
    <property type="molecule type" value="Genomic_DNA"/>
</dbReference>
<comment type="caution">
    <text evidence="2">The sequence shown here is derived from an EMBL/GenBank/DDBJ whole genome shotgun (WGS) entry which is preliminary data.</text>
</comment>
<keyword evidence="3" id="KW-1185">Reference proteome</keyword>
<gene>
    <name evidence="2" type="ORF">RND81_06G033700</name>
</gene>
<sequence>MDNRNPKRLKNLFSFFKSNSPTNIGENAIPDNEHDENADENIDITSLERDPGKRRHIGSYPLNERDIIRRAYVVHGPCQPHLDNYPSTQCGAQGQRFCHKWFKEWTWLEYSLAKDKAYCFPCFLFDEYPSRHPIFTEVGFNGWKNVMSKQSGIVHHVGGIINPSRHIENVMNKLSSQELAKNRLRLIGTIEAVRLLARQGCSFRGHDESVDSPNGGNFDAVLGSFKRMNNEVNKVVDNAPEIAKYTSPKIQKQIANILGNKVRAIIRSEIGDSKFSILVDEALDVSNKEQMAIILRFVDRGGLLRERFFKVISVGDTCSQTLKAEICKVLAHYDLQVENIRGQGYDGANNIRECPYAYYVHCFAHRLQLCLNAAAKGVHDVWQFFSTLTLIVNFVDSSAKRHSMLKIFREEEISYLIDVGTLETGKGKNQVCTLQRAGATRWGSHFRSISSLIKLFGATRATIDDFYINGVDKVQGEAKAVGKALKKFDFVFCLHMMHDIMRITDFLCQALQKKDLDILNALHFLSITKDKLQSMRENGWDDLILKFGAFCCENDISMPDMSAPYKKGLRNCEKNITNAHYYRVNIFYSVIDFQLTELDSRFTESSLEILVLSASLDPRYGFRAFKREDVCKLALKYYPLDFSSYDRLALDLECEFFVADIDKDPRFTKITSISDLCRQMVDFATTERAFSSMNIIKNKLRNKMNDEFIDDLMVLYIERIYADNIKNQDVIAEFELGGPRRVKFS</sequence>
<dbReference type="PANTHER" id="PTHR11697:SF230">
    <property type="entry name" value="ZINC FINGER, MYM DOMAIN CONTAINING 1"/>
    <property type="match status" value="1"/>
</dbReference>
<dbReference type="Proteomes" id="UP001443914">
    <property type="component" value="Unassembled WGS sequence"/>
</dbReference>
<dbReference type="PANTHER" id="PTHR11697">
    <property type="entry name" value="GENERAL TRANSCRIPTION FACTOR 2-RELATED ZINC FINGER PROTEIN"/>
    <property type="match status" value="1"/>
</dbReference>
<dbReference type="InterPro" id="IPR025398">
    <property type="entry name" value="DUF4371"/>
</dbReference>